<feature type="domain" description="PLD phosphodiesterase" evidence="6">
    <location>
        <begin position="585"/>
        <end position="612"/>
    </location>
</feature>
<dbReference type="CDD" id="cd09104">
    <property type="entry name" value="PLDc_vPLD1_2_like_1"/>
    <property type="match status" value="1"/>
</dbReference>
<feature type="region of interest" description="Disordered" evidence="5">
    <location>
        <begin position="801"/>
        <end position="824"/>
    </location>
</feature>
<dbReference type="InterPro" id="IPR015679">
    <property type="entry name" value="PLipase_D_fam"/>
</dbReference>
<dbReference type="EC" id="3.1.4.4" evidence="7"/>
<organism evidence="7 8">
    <name type="scientific">Variovorax boronicumulans</name>
    <dbReference type="NCBI Taxonomy" id="436515"/>
    <lineage>
        <taxon>Bacteria</taxon>
        <taxon>Pseudomonadati</taxon>
        <taxon>Pseudomonadota</taxon>
        <taxon>Betaproteobacteria</taxon>
        <taxon>Burkholderiales</taxon>
        <taxon>Comamonadaceae</taxon>
        <taxon>Variovorax</taxon>
    </lineage>
</organism>
<comment type="catalytic activity">
    <reaction evidence="1">
        <text>a 1,2-diacyl-sn-glycero-3-phosphocholine + H2O = a 1,2-diacyl-sn-glycero-3-phosphate + choline + H(+)</text>
        <dbReference type="Rhea" id="RHEA:14445"/>
        <dbReference type="ChEBI" id="CHEBI:15354"/>
        <dbReference type="ChEBI" id="CHEBI:15377"/>
        <dbReference type="ChEBI" id="CHEBI:15378"/>
        <dbReference type="ChEBI" id="CHEBI:57643"/>
        <dbReference type="ChEBI" id="CHEBI:58608"/>
        <dbReference type="EC" id="3.1.4.4"/>
    </reaction>
</comment>
<protein>
    <submittedName>
        <fullName evidence="7">Phospholipase D1/2</fullName>
        <ecNumber evidence="7">3.1.4.4</ecNumber>
    </submittedName>
</protein>
<dbReference type="PROSITE" id="PS50035">
    <property type="entry name" value="PLD"/>
    <property type="match status" value="2"/>
</dbReference>
<keyword evidence="3 7" id="KW-0378">Hydrolase</keyword>
<feature type="region of interest" description="Disordered" evidence="5">
    <location>
        <begin position="347"/>
        <end position="369"/>
    </location>
</feature>
<evidence type="ECO:0000259" key="6">
    <source>
        <dbReference type="PROSITE" id="PS50035"/>
    </source>
</evidence>
<keyword evidence="2" id="KW-0677">Repeat</keyword>
<dbReference type="Gene3D" id="3.30.870.10">
    <property type="entry name" value="Endonuclease Chain A"/>
    <property type="match status" value="2"/>
</dbReference>
<feature type="compositionally biased region" description="Polar residues" evidence="5">
    <location>
        <begin position="805"/>
        <end position="818"/>
    </location>
</feature>
<feature type="compositionally biased region" description="Basic and acidic residues" evidence="5">
    <location>
        <begin position="353"/>
        <end position="363"/>
    </location>
</feature>
<dbReference type="PANTHER" id="PTHR18896:SF76">
    <property type="entry name" value="PHOSPHOLIPASE"/>
    <property type="match status" value="1"/>
</dbReference>
<evidence type="ECO:0000313" key="8">
    <source>
        <dbReference type="Proteomes" id="UP001242045"/>
    </source>
</evidence>
<dbReference type="Pfam" id="PF00614">
    <property type="entry name" value="PLDc"/>
    <property type="match status" value="1"/>
</dbReference>
<feature type="domain" description="PLD phosphodiesterase" evidence="6">
    <location>
        <begin position="152"/>
        <end position="179"/>
    </location>
</feature>
<evidence type="ECO:0000256" key="3">
    <source>
        <dbReference type="ARBA" id="ARBA00022801"/>
    </source>
</evidence>
<sequence>MVAPPKRNTHQIVDKDGKPYESTITSNTWVGGATVFSRETKNNKVIAFTTGKEYFADLIQSCKAAQSEICIASWQVSWDGLLAQGVTLYDLLCEVVQANKSVQIYVMPWNDTEPVQTYDDQTATVLRSINQRFNTQQVHVLLSPSYAAVDRRYFSHHQKQAVIDRKIAYVGGLDICYGRFDDATYDLRADAEGRQALNRYNGCVEQVQKLDPAILIDPDLMTGTWDRTPGLFNSSNAQVETDKLRAGNAWQVKYKMAGSKGIVINRGSTSANVSDPTTLDPSRQPRMPWQDVHTRIEGPAVRDLLRNFVLRWNIEAKGEDVIPPVGPPAEFPEAGKTHVQVLRSAPANQLQQESKRAAPDDRWPNSGTQDDIHRAMISLIQEARRFVYIENQFFVSAFGTEAPRPPDLSPAAQFINTYGGGDQNAGAITAGKANSKGKFNLGASGMFDRSETLKPPTNHICQVLIERISRSILSRKPSPFHVYITLPVYSEGTLCTAGTAVQVYWTMQTLVFGTQSLLNGIRRYLKMRELMDKDVADGKVCGDHRNVLSDDNKDYESIPLEKCFEYVTLLNLRNWAKVGDRYLTEQVYVHTKTMIVDDLYALVGTANVNDRSLLGERDSELAVLVVDGETTRADINGNGKAREVRVFAHELRKSVWRKLFGITGGVRPATELQQAIERPGSPSSWTAIQKRAQQNAELYEAAFSWIPRSFATNEKGETRPASILPTWDPALPAPAGQQWEAGNLGSPMPFQAEFWDTPQHNAEGVAGLNQIKGFITALPIEWTKGENVRFEYPTALVADREELPSMNSSPSSIAQNTKSDAEVV</sequence>
<comment type="caution">
    <text evidence="7">The sequence shown here is derived from an EMBL/GenBank/DDBJ whole genome shotgun (WGS) entry which is preliminary data.</text>
</comment>
<dbReference type="CDD" id="cd09141">
    <property type="entry name" value="PLDc_vPLD1_2_yPLD_like_2"/>
    <property type="match status" value="1"/>
</dbReference>
<accession>A0AAW8CZM6</accession>
<evidence type="ECO:0000256" key="5">
    <source>
        <dbReference type="SAM" id="MobiDB-lite"/>
    </source>
</evidence>
<dbReference type="EMBL" id="JAUSRD010000009">
    <property type="protein sequence ID" value="MDP9894666.1"/>
    <property type="molecule type" value="Genomic_DNA"/>
</dbReference>
<dbReference type="PANTHER" id="PTHR18896">
    <property type="entry name" value="PHOSPHOLIPASE D"/>
    <property type="match status" value="1"/>
</dbReference>
<evidence type="ECO:0000256" key="4">
    <source>
        <dbReference type="ARBA" id="ARBA00023098"/>
    </source>
</evidence>
<feature type="compositionally biased region" description="Polar residues" evidence="5">
    <location>
        <begin position="267"/>
        <end position="281"/>
    </location>
</feature>
<name>A0AAW8CZM6_9BURK</name>
<evidence type="ECO:0000256" key="1">
    <source>
        <dbReference type="ARBA" id="ARBA00000798"/>
    </source>
</evidence>
<dbReference type="Proteomes" id="UP001242045">
    <property type="component" value="Unassembled WGS sequence"/>
</dbReference>
<dbReference type="InterPro" id="IPR001736">
    <property type="entry name" value="PLipase_D/transphosphatidylase"/>
</dbReference>
<dbReference type="SUPFAM" id="SSF56024">
    <property type="entry name" value="Phospholipase D/nuclease"/>
    <property type="match status" value="2"/>
</dbReference>
<dbReference type="AlphaFoldDB" id="A0AAW8CZM6"/>
<dbReference type="RefSeq" id="WP_307511245.1">
    <property type="nucleotide sequence ID" value="NZ_JAUSRD010000009.1"/>
</dbReference>
<dbReference type="GO" id="GO:0004630">
    <property type="term" value="F:phospholipase D activity"/>
    <property type="evidence" value="ECO:0007669"/>
    <property type="project" value="UniProtKB-EC"/>
</dbReference>
<keyword evidence="4" id="KW-0443">Lipid metabolism</keyword>
<dbReference type="SMART" id="SM00155">
    <property type="entry name" value="PLDc"/>
    <property type="match status" value="2"/>
</dbReference>
<dbReference type="GO" id="GO:0009395">
    <property type="term" value="P:phospholipid catabolic process"/>
    <property type="evidence" value="ECO:0007669"/>
    <property type="project" value="TreeGrafter"/>
</dbReference>
<proteinExistence type="predicted"/>
<evidence type="ECO:0000256" key="2">
    <source>
        <dbReference type="ARBA" id="ARBA00022737"/>
    </source>
</evidence>
<evidence type="ECO:0000313" key="7">
    <source>
        <dbReference type="EMBL" id="MDP9894666.1"/>
    </source>
</evidence>
<gene>
    <name evidence="7" type="ORF">J2W31_003790</name>
</gene>
<feature type="region of interest" description="Disordered" evidence="5">
    <location>
        <begin position="267"/>
        <end position="287"/>
    </location>
</feature>
<reference evidence="7" key="1">
    <citation type="submission" date="2023-07" db="EMBL/GenBank/DDBJ databases">
        <title>Sorghum-associated microbial communities from plants grown in Nebraska, USA.</title>
        <authorList>
            <person name="Schachtman D."/>
        </authorList>
    </citation>
    <scope>NUCLEOTIDE SEQUENCE</scope>
    <source>
        <strain evidence="7">DS3754</strain>
    </source>
</reference>